<feature type="signal peptide" evidence="2">
    <location>
        <begin position="1"/>
        <end position="26"/>
    </location>
</feature>
<comment type="caution">
    <text evidence="3">The sequence shown here is derived from an EMBL/GenBank/DDBJ whole genome shotgun (WGS) entry which is preliminary data.</text>
</comment>
<dbReference type="SUPFAM" id="SSF53850">
    <property type="entry name" value="Periplasmic binding protein-like II"/>
    <property type="match status" value="1"/>
</dbReference>
<dbReference type="NCBIfam" id="NF037995">
    <property type="entry name" value="TRAP_S1"/>
    <property type="match status" value="1"/>
</dbReference>
<dbReference type="Gene3D" id="3.40.190.170">
    <property type="entry name" value="Bacterial extracellular solute-binding protein, family 7"/>
    <property type="match status" value="1"/>
</dbReference>
<dbReference type="EMBL" id="DYZA01000017">
    <property type="protein sequence ID" value="HJD96172.1"/>
    <property type="molecule type" value="Genomic_DNA"/>
</dbReference>
<dbReference type="Pfam" id="PF03480">
    <property type="entry name" value="DctP"/>
    <property type="match status" value="1"/>
</dbReference>
<accession>A0A921AUR9</accession>
<reference evidence="3" key="2">
    <citation type="submission" date="2021-09" db="EMBL/GenBank/DDBJ databases">
        <authorList>
            <person name="Gilroy R."/>
        </authorList>
    </citation>
    <scope>NUCLEOTIDE SEQUENCE</scope>
    <source>
        <strain evidence="3">ChiGjej2B2-19336</strain>
    </source>
</reference>
<dbReference type="InterPro" id="IPR018389">
    <property type="entry name" value="DctP_fam"/>
</dbReference>
<organism evidence="3 4">
    <name type="scientific">Mailhella massiliensis</name>
    <dbReference type="NCBI Taxonomy" id="1903261"/>
    <lineage>
        <taxon>Bacteria</taxon>
        <taxon>Pseudomonadati</taxon>
        <taxon>Thermodesulfobacteriota</taxon>
        <taxon>Desulfovibrionia</taxon>
        <taxon>Desulfovibrionales</taxon>
        <taxon>Desulfovibrionaceae</taxon>
        <taxon>Mailhella</taxon>
    </lineage>
</organism>
<dbReference type="Proteomes" id="UP000698963">
    <property type="component" value="Unassembled WGS sequence"/>
</dbReference>
<evidence type="ECO:0000256" key="1">
    <source>
        <dbReference type="ARBA" id="ARBA00022729"/>
    </source>
</evidence>
<dbReference type="CDD" id="cd13665">
    <property type="entry name" value="PBP2_TRAP_Dctp3_4"/>
    <property type="match status" value="1"/>
</dbReference>
<dbReference type="InterPro" id="IPR038404">
    <property type="entry name" value="TRAP_DctP_sf"/>
</dbReference>
<name>A0A921AUR9_9BACT</name>
<reference evidence="3" key="1">
    <citation type="journal article" date="2021" name="PeerJ">
        <title>Extensive microbial diversity within the chicken gut microbiome revealed by metagenomics and culture.</title>
        <authorList>
            <person name="Gilroy R."/>
            <person name="Ravi A."/>
            <person name="Getino M."/>
            <person name="Pursley I."/>
            <person name="Horton D.L."/>
            <person name="Alikhan N.F."/>
            <person name="Baker D."/>
            <person name="Gharbi K."/>
            <person name="Hall N."/>
            <person name="Watson M."/>
            <person name="Adriaenssens E.M."/>
            <person name="Foster-Nyarko E."/>
            <person name="Jarju S."/>
            <person name="Secka A."/>
            <person name="Antonio M."/>
            <person name="Oren A."/>
            <person name="Chaudhuri R.R."/>
            <person name="La Ragione R."/>
            <person name="Hildebrand F."/>
            <person name="Pallen M.J."/>
        </authorList>
    </citation>
    <scope>NUCLEOTIDE SEQUENCE</scope>
    <source>
        <strain evidence="3">ChiGjej2B2-19336</strain>
    </source>
</reference>
<gene>
    <name evidence="3" type="ORF">K8W16_00795</name>
</gene>
<evidence type="ECO:0000256" key="2">
    <source>
        <dbReference type="SAM" id="SignalP"/>
    </source>
</evidence>
<evidence type="ECO:0000313" key="4">
    <source>
        <dbReference type="Proteomes" id="UP000698963"/>
    </source>
</evidence>
<dbReference type="PANTHER" id="PTHR33376">
    <property type="match status" value="1"/>
</dbReference>
<dbReference type="AlphaFoldDB" id="A0A921AUR9"/>
<evidence type="ECO:0000313" key="3">
    <source>
        <dbReference type="EMBL" id="HJD96172.1"/>
    </source>
</evidence>
<proteinExistence type="predicted"/>
<keyword evidence="1 2" id="KW-0732">Signal</keyword>
<dbReference type="RefSeq" id="WP_304120316.1">
    <property type="nucleotide sequence ID" value="NZ_DYZA01000017.1"/>
</dbReference>
<dbReference type="GO" id="GO:0055085">
    <property type="term" value="P:transmembrane transport"/>
    <property type="evidence" value="ECO:0007669"/>
    <property type="project" value="InterPro"/>
</dbReference>
<protein>
    <submittedName>
        <fullName evidence="3">TRAP transporter substrate-binding protein</fullName>
    </submittedName>
</protein>
<feature type="chain" id="PRO_5037839238" evidence="2">
    <location>
        <begin position="27"/>
        <end position="364"/>
    </location>
</feature>
<dbReference type="PANTHER" id="PTHR33376:SF15">
    <property type="entry name" value="BLL6794 PROTEIN"/>
    <property type="match status" value="1"/>
</dbReference>
<sequence length="364" mass="40645">MRKLSVVFLSMALCLAGMSFPGGVHAAEAEYVLSLNLPIPPIHNRWNHALKPWVEELEKRSDGRIKVEPYFAEALSKEADAFESVKTGVADMAEFSFDVAVGQFPFHERVFTTVSPGVSMEDPTDFVLAVQEAFPEVKKEFEGVKVLFTHAQTVGMLIGSKDPIRTLEDFKGKKINVLGDYQVAQKVGALGASVVSVPMADVFTSIQQGVIDAATVDYDLLVSRRLGDVIKHVTAVQTTCFVFCVMMNQDVYDNMPEDLRAVIDSVSGEYGRQVFTQFWNTLPYQSLDIWMEKMGGRLHVLTDEEYAEIDRRVAPVAAEWTEILDKAGYPGEAMNRKIHELQASYARPWRESRSMEIFTQGAGK</sequence>